<dbReference type="GO" id="GO:0003677">
    <property type="term" value="F:DNA binding"/>
    <property type="evidence" value="ECO:0007669"/>
    <property type="project" value="InterPro"/>
</dbReference>
<dbReference type="AlphaFoldDB" id="A0A347WLT6"/>
<accession>A0A347WLT6</accession>
<name>A0A347WLT6_9LACT</name>
<gene>
    <name evidence="2" type="ORF">CL176_08530</name>
</gene>
<sequence length="57" mass="6469">MLEREPSFTRTHRSYVANLANALSINRKIMEIHFPEELSLPISRGDLSAVQAVMEQA</sequence>
<keyword evidence="3" id="KW-1185">Reference proteome</keyword>
<evidence type="ECO:0000259" key="1">
    <source>
        <dbReference type="PROSITE" id="PS50930"/>
    </source>
</evidence>
<protein>
    <recommendedName>
        <fullName evidence="1">HTH LytTR-type domain-containing protein</fullName>
    </recommendedName>
</protein>
<dbReference type="PROSITE" id="PS50930">
    <property type="entry name" value="HTH_LYTTR"/>
    <property type="match status" value="1"/>
</dbReference>
<dbReference type="Gene3D" id="2.40.50.1020">
    <property type="entry name" value="LytTr DNA-binding domain"/>
    <property type="match status" value="1"/>
</dbReference>
<feature type="domain" description="HTH LytTR-type" evidence="1">
    <location>
        <begin position="1"/>
        <end position="56"/>
    </location>
</feature>
<organism evidence="2 3">
    <name type="scientific">Suicoccus acidiformans</name>
    <dbReference type="NCBI Taxonomy" id="2036206"/>
    <lineage>
        <taxon>Bacteria</taxon>
        <taxon>Bacillati</taxon>
        <taxon>Bacillota</taxon>
        <taxon>Bacilli</taxon>
        <taxon>Lactobacillales</taxon>
        <taxon>Aerococcaceae</taxon>
        <taxon>Suicoccus</taxon>
    </lineage>
</organism>
<dbReference type="KEGG" id="abae:CL176_08530"/>
<dbReference type="OrthoDB" id="9809318at2"/>
<dbReference type="Pfam" id="PF04397">
    <property type="entry name" value="LytTR"/>
    <property type="match status" value="1"/>
</dbReference>
<evidence type="ECO:0000313" key="2">
    <source>
        <dbReference type="EMBL" id="AXY26043.1"/>
    </source>
</evidence>
<evidence type="ECO:0000313" key="3">
    <source>
        <dbReference type="Proteomes" id="UP000263232"/>
    </source>
</evidence>
<dbReference type="InterPro" id="IPR007492">
    <property type="entry name" value="LytTR_DNA-bd_dom"/>
</dbReference>
<dbReference type="Proteomes" id="UP000263232">
    <property type="component" value="Chromosome"/>
</dbReference>
<reference evidence="2 3" key="1">
    <citation type="submission" date="2017-09" db="EMBL/GenBank/DDBJ databases">
        <title>Complete genome sequence of Oxytococcus suis strain ZY16052.</title>
        <authorList>
            <person name="Li F."/>
        </authorList>
    </citation>
    <scope>NUCLEOTIDE SEQUENCE [LARGE SCALE GENOMIC DNA]</scope>
    <source>
        <strain evidence="2 3">ZY16052</strain>
    </source>
</reference>
<dbReference type="EMBL" id="CP023434">
    <property type="protein sequence ID" value="AXY26043.1"/>
    <property type="molecule type" value="Genomic_DNA"/>
</dbReference>
<proteinExistence type="predicted"/>